<feature type="compositionally biased region" description="Basic and acidic residues" evidence="1">
    <location>
        <begin position="1"/>
        <end position="11"/>
    </location>
</feature>
<dbReference type="SUPFAM" id="SSF53383">
    <property type="entry name" value="PLP-dependent transferases"/>
    <property type="match status" value="1"/>
</dbReference>
<dbReference type="Gene3D" id="3.90.1150.10">
    <property type="entry name" value="Aspartate Aminotransferase, domain 1"/>
    <property type="match status" value="1"/>
</dbReference>
<name>A0A4R7V3D7_9PSEU</name>
<protein>
    <submittedName>
        <fullName evidence="3">Cysteine desulfurase family protein (TIGR01976 family)</fullName>
    </submittedName>
</protein>
<dbReference type="InterPro" id="IPR015421">
    <property type="entry name" value="PyrdxlP-dep_Trfase_major"/>
</dbReference>
<dbReference type="InterPro" id="IPR011340">
    <property type="entry name" value="Cys_dSase-rel"/>
</dbReference>
<dbReference type="AlphaFoldDB" id="A0A4R7V3D7"/>
<sequence length="413" mass="43525">MTANATDDRTPTRSGFDPTAVRAGFPALDDDWSQLDAAAGTQVPQTVIDAVAGAYRAGMANVNGVFPASHRIESIVTDARLAVADLLGGQADGVVFGPNMTTLTYRIAATLASDWRAGDEVVVCRLDHDANVRPWVQAAEHAGATVRWAEVDVPSGELPAERFDALVNERTKLVAVSAASNVLGTMPDLPAIADTVHRAGALLYVDGVHATPHLPIDVTALGADFFATSAYKWCGPHVGAVVADPELLARLRPDKLAPAPDRVPDRFEHGTPPFADLAGVTAAVDHLAGLDPTAGGSRRDRILASMSSVEAYERAEFAHLLGGLSSIPHVRLVGSPRRRTPTAFFTVDGIAPRDVARKLAEGNVNVWSGHAYAWEVTGALGVRDSGGAVRAGLVHYNVRAEVDRLLDAVAGMR</sequence>
<gene>
    <name evidence="3" type="ORF">CLV71_116128</name>
</gene>
<evidence type="ECO:0000256" key="1">
    <source>
        <dbReference type="SAM" id="MobiDB-lite"/>
    </source>
</evidence>
<reference evidence="3 4" key="1">
    <citation type="submission" date="2019-03" db="EMBL/GenBank/DDBJ databases">
        <title>Genomic Encyclopedia of Archaeal and Bacterial Type Strains, Phase II (KMG-II): from individual species to whole genera.</title>
        <authorList>
            <person name="Goeker M."/>
        </authorList>
    </citation>
    <scope>NUCLEOTIDE SEQUENCE [LARGE SCALE GENOMIC DNA]</scope>
    <source>
        <strain evidence="3 4">DSM 45499</strain>
    </source>
</reference>
<keyword evidence="4" id="KW-1185">Reference proteome</keyword>
<feature type="domain" description="Aminotransferase class V" evidence="2">
    <location>
        <begin position="35"/>
        <end position="405"/>
    </location>
</feature>
<dbReference type="PANTHER" id="PTHR43586:SF21">
    <property type="entry name" value="PYRIDOXAL PHOSPHATE (PLP)-DEPENDENT ASPARTATE AMINOTRANSFERASE SUPERFAMILY"/>
    <property type="match status" value="1"/>
</dbReference>
<feature type="region of interest" description="Disordered" evidence="1">
    <location>
        <begin position="1"/>
        <end position="20"/>
    </location>
</feature>
<dbReference type="InterPro" id="IPR015422">
    <property type="entry name" value="PyrdxlP-dep_Trfase_small"/>
</dbReference>
<dbReference type="Pfam" id="PF00266">
    <property type="entry name" value="Aminotran_5"/>
    <property type="match status" value="1"/>
</dbReference>
<evidence type="ECO:0000313" key="3">
    <source>
        <dbReference type="EMBL" id="TDV43194.1"/>
    </source>
</evidence>
<dbReference type="PANTHER" id="PTHR43586">
    <property type="entry name" value="CYSTEINE DESULFURASE"/>
    <property type="match status" value="1"/>
</dbReference>
<dbReference type="RefSeq" id="WP_133907092.1">
    <property type="nucleotide sequence ID" value="NZ_SOCP01000016.1"/>
</dbReference>
<dbReference type="OrthoDB" id="7592443at2"/>
<proteinExistence type="predicted"/>
<dbReference type="InterPro" id="IPR015424">
    <property type="entry name" value="PyrdxlP-dep_Trfase"/>
</dbReference>
<organism evidence="3 4">
    <name type="scientific">Actinophytocola oryzae</name>
    <dbReference type="NCBI Taxonomy" id="502181"/>
    <lineage>
        <taxon>Bacteria</taxon>
        <taxon>Bacillati</taxon>
        <taxon>Actinomycetota</taxon>
        <taxon>Actinomycetes</taxon>
        <taxon>Pseudonocardiales</taxon>
        <taxon>Pseudonocardiaceae</taxon>
    </lineage>
</organism>
<evidence type="ECO:0000259" key="2">
    <source>
        <dbReference type="Pfam" id="PF00266"/>
    </source>
</evidence>
<comment type="caution">
    <text evidence="3">The sequence shown here is derived from an EMBL/GenBank/DDBJ whole genome shotgun (WGS) entry which is preliminary data.</text>
</comment>
<dbReference type="InterPro" id="IPR000192">
    <property type="entry name" value="Aminotrans_V_dom"/>
</dbReference>
<dbReference type="EMBL" id="SOCP01000016">
    <property type="protein sequence ID" value="TDV43194.1"/>
    <property type="molecule type" value="Genomic_DNA"/>
</dbReference>
<accession>A0A4R7V3D7</accession>
<dbReference type="Gene3D" id="3.40.640.10">
    <property type="entry name" value="Type I PLP-dependent aspartate aminotransferase-like (Major domain)"/>
    <property type="match status" value="1"/>
</dbReference>
<dbReference type="NCBIfam" id="TIGR01976">
    <property type="entry name" value="am_tr_V_VC1184"/>
    <property type="match status" value="1"/>
</dbReference>
<dbReference type="Proteomes" id="UP000294927">
    <property type="component" value="Unassembled WGS sequence"/>
</dbReference>
<evidence type="ECO:0000313" key="4">
    <source>
        <dbReference type="Proteomes" id="UP000294927"/>
    </source>
</evidence>